<reference evidence="2" key="1">
    <citation type="journal article" date="2015" name="Nature">
        <title>Complex archaea that bridge the gap between prokaryotes and eukaryotes.</title>
        <authorList>
            <person name="Spang A."/>
            <person name="Saw J.H."/>
            <person name="Jorgensen S.L."/>
            <person name="Zaremba-Niedzwiedzka K."/>
            <person name="Martijn J."/>
            <person name="Lind A.E."/>
            <person name="van Eijk R."/>
            <person name="Schleper C."/>
            <person name="Guy L."/>
            <person name="Ettema T.J."/>
        </authorList>
    </citation>
    <scope>NUCLEOTIDE SEQUENCE</scope>
</reference>
<gene>
    <name evidence="2" type="ORF">LCGC14_1997450</name>
</gene>
<evidence type="ECO:0000313" key="2">
    <source>
        <dbReference type="EMBL" id="KKL81171.1"/>
    </source>
</evidence>
<dbReference type="PROSITE" id="PS50164">
    <property type="entry name" value="GIY_YIG"/>
    <property type="match status" value="1"/>
</dbReference>
<feature type="domain" description="GIY-YIG" evidence="1">
    <location>
        <begin position="2"/>
        <end position="88"/>
    </location>
</feature>
<comment type="caution">
    <text evidence="2">The sequence shown here is derived from an EMBL/GenBank/DDBJ whole genome shotgun (WGS) entry which is preliminary data.</text>
</comment>
<dbReference type="EMBL" id="LAZR01022642">
    <property type="protein sequence ID" value="KKL81171.1"/>
    <property type="molecule type" value="Genomic_DNA"/>
</dbReference>
<dbReference type="InterPro" id="IPR035901">
    <property type="entry name" value="GIY-YIG_endonuc_sf"/>
</dbReference>
<proteinExistence type="predicted"/>
<dbReference type="AlphaFoldDB" id="A0A0F9FS74"/>
<evidence type="ECO:0000259" key="1">
    <source>
        <dbReference type="PROSITE" id="PS50164"/>
    </source>
</evidence>
<dbReference type="Gene3D" id="3.40.1440.10">
    <property type="entry name" value="GIY-YIG endonuclease"/>
    <property type="match status" value="1"/>
</dbReference>
<name>A0A0F9FS74_9ZZZZ</name>
<protein>
    <recommendedName>
        <fullName evidence="1">GIY-YIG domain-containing protein</fullName>
    </recommendedName>
</protein>
<dbReference type="Pfam" id="PF01541">
    <property type="entry name" value="GIY-YIG"/>
    <property type="match status" value="1"/>
</dbReference>
<dbReference type="InterPro" id="IPR000305">
    <property type="entry name" value="GIY-YIG_endonuc"/>
</dbReference>
<accession>A0A0F9FS74</accession>
<organism evidence="2">
    <name type="scientific">marine sediment metagenome</name>
    <dbReference type="NCBI Taxonomy" id="412755"/>
    <lineage>
        <taxon>unclassified sequences</taxon>
        <taxon>metagenomes</taxon>
        <taxon>ecological metagenomes</taxon>
    </lineage>
</organism>
<dbReference type="SUPFAM" id="SSF82771">
    <property type="entry name" value="GIY-YIG endonuclease"/>
    <property type="match status" value="1"/>
</dbReference>
<sequence>MKTGVIYKATNKITGKSYIGQSSRTLSARIYEHYRDCKKHNYHFARALRKYKKENWNWCVIVTVPLDNLNEAEKLWIIELDPINDGYN</sequence>
<feature type="non-terminal residue" evidence="2">
    <location>
        <position position="88"/>
    </location>
</feature>
<dbReference type="SMART" id="SM00465">
    <property type="entry name" value="GIYc"/>
    <property type="match status" value="1"/>
</dbReference>